<reference evidence="1" key="2">
    <citation type="submission" date="2020-09" db="EMBL/GenBank/DDBJ databases">
        <authorList>
            <person name="Sun Q."/>
            <person name="Zhou Y."/>
        </authorList>
    </citation>
    <scope>NUCLEOTIDE SEQUENCE</scope>
    <source>
        <strain evidence="1">CGMCC 1.12777</strain>
    </source>
</reference>
<comment type="caution">
    <text evidence="1">The sequence shown here is derived from an EMBL/GenBank/DDBJ whole genome shotgun (WGS) entry which is preliminary data.</text>
</comment>
<proteinExistence type="predicted"/>
<name>A0A8J3EL78_9BACL</name>
<evidence type="ECO:0000313" key="2">
    <source>
        <dbReference type="Proteomes" id="UP000656813"/>
    </source>
</evidence>
<evidence type="ECO:0000313" key="1">
    <source>
        <dbReference type="EMBL" id="GGH77487.1"/>
    </source>
</evidence>
<organism evidence="1 2">
    <name type="scientific">Pullulanibacillus pueri</name>
    <dbReference type="NCBI Taxonomy" id="1437324"/>
    <lineage>
        <taxon>Bacteria</taxon>
        <taxon>Bacillati</taxon>
        <taxon>Bacillota</taxon>
        <taxon>Bacilli</taxon>
        <taxon>Bacillales</taxon>
        <taxon>Sporolactobacillaceae</taxon>
        <taxon>Pullulanibacillus</taxon>
    </lineage>
</organism>
<protein>
    <submittedName>
        <fullName evidence="1">Uncharacterized protein</fullName>
    </submittedName>
</protein>
<accession>A0A8J3EL78</accession>
<keyword evidence="2" id="KW-1185">Reference proteome</keyword>
<dbReference type="Proteomes" id="UP000656813">
    <property type="component" value="Unassembled WGS sequence"/>
</dbReference>
<gene>
    <name evidence="1" type="ORF">GCM10007096_09450</name>
</gene>
<reference evidence="1" key="1">
    <citation type="journal article" date="2014" name="Int. J. Syst. Evol. Microbiol.">
        <title>Complete genome sequence of Corynebacterium casei LMG S-19264T (=DSM 44701T), isolated from a smear-ripened cheese.</title>
        <authorList>
            <consortium name="US DOE Joint Genome Institute (JGI-PGF)"/>
            <person name="Walter F."/>
            <person name="Albersmeier A."/>
            <person name="Kalinowski J."/>
            <person name="Ruckert C."/>
        </authorList>
    </citation>
    <scope>NUCLEOTIDE SEQUENCE</scope>
    <source>
        <strain evidence="1">CGMCC 1.12777</strain>
    </source>
</reference>
<dbReference type="EMBL" id="BMFV01000005">
    <property type="protein sequence ID" value="GGH77487.1"/>
    <property type="molecule type" value="Genomic_DNA"/>
</dbReference>
<sequence length="54" mass="6206">MVIHNAHQPIHIVHKDHVLDAVIRNSEVIGEAANKLSPELINNNPDVPWRDDWH</sequence>
<dbReference type="AlphaFoldDB" id="A0A8J3EL78"/>